<evidence type="ECO:0000256" key="4">
    <source>
        <dbReference type="PIRSR" id="PIRSR036918-51"/>
    </source>
</evidence>
<gene>
    <name evidence="6" type="ORF">GCM10011369_23700</name>
</gene>
<dbReference type="SUPFAM" id="SSF51011">
    <property type="entry name" value="Glycosyl hydrolase domain"/>
    <property type="match status" value="1"/>
</dbReference>
<dbReference type="SUPFAM" id="SSF81296">
    <property type="entry name" value="E set domains"/>
    <property type="match status" value="1"/>
</dbReference>
<reference evidence="7" key="1">
    <citation type="journal article" date="2019" name="Int. J. Syst. Evol. Microbiol.">
        <title>The Global Catalogue of Microorganisms (GCM) 10K type strain sequencing project: providing services to taxonomists for standard genome sequencing and annotation.</title>
        <authorList>
            <consortium name="The Broad Institute Genomics Platform"/>
            <consortium name="The Broad Institute Genome Sequencing Center for Infectious Disease"/>
            <person name="Wu L."/>
            <person name="Ma J."/>
        </authorList>
    </citation>
    <scope>NUCLEOTIDE SEQUENCE [LARGE SCALE GENOMIC DNA]</scope>
    <source>
        <strain evidence="7">CGMCC 1.10130</strain>
    </source>
</reference>
<dbReference type="GO" id="GO:0004558">
    <property type="term" value="F:alpha-1,4-glucosidase activity"/>
    <property type="evidence" value="ECO:0007669"/>
    <property type="project" value="InterPro"/>
</dbReference>
<dbReference type="InterPro" id="IPR054174">
    <property type="entry name" value="Alpha-amylase-like_C"/>
</dbReference>
<keyword evidence="1" id="KW-0378">Hydrolase</keyword>
<evidence type="ECO:0000259" key="5">
    <source>
        <dbReference type="SMART" id="SM00642"/>
    </source>
</evidence>
<dbReference type="PIRSF" id="PIRSF036918">
    <property type="entry name" value="Maltodextrin_glucosidase"/>
    <property type="match status" value="1"/>
</dbReference>
<dbReference type="GO" id="GO:0005975">
    <property type="term" value="P:carbohydrate metabolic process"/>
    <property type="evidence" value="ECO:0007669"/>
    <property type="project" value="InterPro"/>
</dbReference>
<dbReference type="InterPro" id="IPR006047">
    <property type="entry name" value="GH13_cat_dom"/>
</dbReference>
<dbReference type="Gene3D" id="3.20.20.80">
    <property type="entry name" value="Glycosidases"/>
    <property type="match status" value="1"/>
</dbReference>
<accession>A0A8J2U628</accession>
<dbReference type="Gene3D" id="2.60.40.10">
    <property type="entry name" value="Immunoglobulins"/>
    <property type="match status" value="1"/>
</dbReference>
<organism evidence="6 7">
    <name type="scientific">Neiella marina</name>
    <dbReference type="NCBI Taxonomy" id="508461"/>
    <lineage>
        <taxon>Bacteria</taxon>
        <taxon>Pseudomonadati</taxon>
        <taxon>Pseudomonadota</taxon>
        <taxon>Gammaproteobacteria</taxon>
        <taxon>Alteromonadales</taxon>
        <taxon>Echinimonadaceae</taxon>
        <taxon>Neiella</taxon>
    </lineage>
</organism>
<dbReference type="PANTHER" id="PTHR10357:SF210">
    <property type="entry name" value="MALTODEXTRIN GLUCOSIDASE"/>
    <property type="match status" value="1"/>
</dbReference>
<feature type="domain" description="Glycosyl hydrolase family 13 catalytic" evidence="5">
    <location>
        <begin position="122"/>
        <end position="519"/>
    </location>
</feature>
<feature type="active site" description="Proton donor" evidence="3">
    <location>
        <position position="371"/>
    </location>
</feature>
<dbReference type="Pfam" id="PF00128">
    <property type="entry name" value="Alpha-amylase"/>
    <property type="match status" value="1"/>
</dbReference>
<keyword evidence="2" id="KW-0326">Glycosidase</keyword>
<dbReference type="NCBIfam" id="NF008051">
    <property type="entry name" value="PRK10785.1"/>
    <property type="match status" value="1"/>
</dbReference>
<proteinExistence type="predicted"/>
<dbReference type="InterPro" id="IPR013780">
    <property type="entry name" value="Glyco_hydro_b"/>
</dbReference>
<protein>
    <submittedName>
        <fullName evidence="6">Maltodextrin glucosidase</fullName>
    </submittedName>
</protein>
<dbReference type="Gene3D" id="2.60.40.1180">
    <property type="entry name" value="Golgi alpha-mannosidase II"/>
    <property type="match status" value="1"/>
</dbReference>
<dbReference type="CDD" id="cd11338">
    <property type="entry name" value="AmyAc_CMD"/>
    <property type="match status" value="1"/>
</dbReference>
<sequence length="605" mass="69774">MYHYPLPEYRHADGGQLTVRLRLARDANVDQLWLRTEPDNEEQLTAMTKEQVDERWQWWSADVSLSDHEPTFLYCFKAICGDRQRWLDTTGVGPRAPKREHQFRWLLADHPPQWIHRQVFYQVFPERFRNGDQRLNVQTDAYRYHGEVATQSMPWGDDILATGDQAAFYGGDLIGVEQGIDYIQQLGATAIYLNPVFSSPSSHKYDTEDYLNVDPHFGGNAALADLCQQIHQREMKIVLDAVFNHTSETHPWFDRWQQHDNSGAYFTPSSDTRSYYYFYDQANADSYRCWKGAKTLPTLDWGNPQVQDYFCNPKSGVIQHWLNAPYHIDGWRLDVIHMLGDGPGAKNNATRMRQIRQAVKQSNANAMVLGEHFFEASRWLQGDQEDAAMNYFGFATPVRAFLAHQDVAYQPCRLDAEEFAAWLAEARNSIAFEHQLAQFNLLGSHDTARFFTLVNEHLPTMKQAVLMLMSYIGVPSIYYGDEIGLVGGNDPYCRRCFNWDETSWHHELRSWYQQTIALRHRLPALQRGAYATLYAQGDVFVFARIVEQQMLIVAINRSNQALEVNLDLSCWHHQASHIETLIGDGQLSQQQLLLSGYAATLILCQ</sequence>
<keyword evidence="7" id="KW-1185">Reference proteome</keyword>
<dbReference type="SUPFAM" id="SSF51445">
    <property type="entry name" value="(Trans)glycosidases"/>
    <property type="match status" value="1"/>
</dbReference>
<dbReference type="Pfam" id="PF02903">
    <property type="entry name" value="Alpha-amylase_N"/>
    <property type="match status" value="1"/>
</dbReference>
<dbReference type="SMART" id="SM00642">
    <property type="entry name" value="Aamy"/>
    <property type="match status" value="1"/>
</dbReference>
<dbReference type="InterPro" id="IPR017853">
    <property type="entry name" value="GH"/>
</dbReference>
<dbReference type="AlphaFoldDB" id="A0A8J2U628"/>
<dbReference type="Proteomes" id="UP000619743">
    <property type="component" value="Unassembled WGS sequence"/>
</dbReference>
<evidence type="ECO:0000313" key="6">
    <source>
        <dbReference type="EMBL" id="GGA81004.1"/>
    </source>
</evidence>
<dbReference type="InterPro" id="IPR017069">
    <property type="entry name" value="MalZ"/>
</dbReference>
<dbReference type="InterPro" id="IPR014756">
    <property type="entry name" value="Ig_E-set"/>
</dbReference>
<dbReference type="InterPro" id="IPR004185">
    <property type="entry name" value="Glyco_hydro_13_lg-like_dom"/>
</dbReference>
<comment type="caution">
    <text evidence="6">The sequence shown here is derived from an EMBL/GenBank/DDBJ whole genome shotgun (WGS) entry which is preliminary data.</text>
</comment>
<dbReference type="EMBL" id="BMDX01000011">
    <property type="protein sequence ID" value="GGA81004.1"/>
    <property type="molecule type" value="Genomic_DNA"/>
</dbReference>
<dbReference type="InterPro" id="IPR013783">
    <property type="entry name" value="Ig-like_fold"/>
</dbReference>
<evidence type="ECO:0000256" key="3">
    <source>
        <dbReference type="PIRSR" id="PIRSR036918-50"/>
    </source>
</evidence>
<dbReference type="Pfam" id="PF22026">
    <property type="entry name" value="Alpha-amylase_C_2"/>
    <property type="match status" value="1"/>
</dbReference>
<dbReference type="CDD" id="cd02857">
    <property type="entry name" value="E_set_CDase_PDE_N"/>
    <property type="match status" value="1"/>
</dbReference>
<name>A0A8J2U628_9GAMM</name>
<evidence type="ECO:0000256" key="1">
    <source>
        <dbReference type="ARBA" id="ARBA00022801"/>
    </source>
</evidence>
<evidence type="ECO:0000313" key="7">
    <source>
        <dbReference type="Proteomes" id="UP000619743"/>
    </source>
</evidence>
<feature type="site" description="Transition state stabilizer" evidence="4">
    <location>
        <position position="446"/>
    </location>
</feature>
<evidence type="ECO:0000256" key="2">
    <source>
        <dbReference type="ARBA" id="ARBA00023295"/>
    </source>
</evidence>
<dbReference type="PANTHER" id="PTHR10357">
    <property type="entry name" value="ALPHA-AMYLASE FAMILY MEMBER"/>
    <property type="match status" value="1"/>
</dbReference>
<dbReference type="GO" id="GO:0005737">
    <property type="term" value="C:cytoplasm"/>
    <property type="evidence" value="ECO:0007669"/>
    <property type="project" value="InterPro"/>
</dbReference>
<feature type="active site" description="Nucleophile" evidence="3">
    <location>
        <position position="334"/>
    </location>
</feature>